<sequence>MILLIAWSVGTILFASPVFLQYLIVLASLLTCVRRLWRRYGCRVLSRLRSVWDELLLEIARYVISAMNSREIVRCYVSSFDLATFAQIACNYFHTQPSCILIINTIIRTPVIQVTEDFAETHCILIATDDGMTARAAFGLMFKLSRGNSSYIEDGKIVNLVFSALRDPSRRVAVRTLRGGDAQRALQLIEKLLLNEDNWSGKPSKRGALRSLFIELAQTSKQFPNPLICTLSNVARLPATCGRYTDIYHGTLNNTRVAVYKSRRPHAHHTRPQLMKSDIREYLLGSYLRHSNIIHFSNIDLTSFPGSLCGISPLVDKSDNAILRRISNSRQSPSVSQLNRWLLDIAEAVIYLHSEGVVHGSLRCENVTLTTDGRAQLSGFSLSDFTDYCTEEDSYYTEDRAYEHERWQPPEVLCPDRFKSYRPTRASDIYSFGCFSMELYNRAPPFHYMSKMARRSLVISGNIVPIRPRTPENVEMPDALWDLAVQCLSSTPDSRPQMIAWRRICGG</sequence>
<protein>
    <recommendedName>
        <fullName evidence="1">Protein kinase domain-containing protein</fullName>
    </recommendedName>
</protein>
<evidence type="ECO:0000259" key="1">
    <source>
        <dbReference type="PROSITE" id="PS50011"/>
    </source>
</evidence>
<organism evidence="2 3">
    <name type="scientific">Somion occarium</name>
    <dbReference type="NCBI Taxonomy" id="3059160"/>
    <lineage>
        <taxon>Eukaryota</taxon>
        <taxon>Fungi</taxon>
        <taxon>Dikarya</taxon>
        <taxon>Basidiomycota</taxon>
        <taxon>Agaricomycotina</taxon>
        <taxon>Agaricomycetes</taxon>
        <taxon>Polyporales</taxon>
        <taxon>Cerrenaceae</taxon>
        <taxon>Somion</taxon>
    </lineage>
</organism>
<dbReference type="InterPro" id="IPR011009">
    <property type="entry name" value="Kinase-like_dom_sf"/>
</dbReference>
<dbReference type="PANTHER" id="PTHR44329">
    <property type="entry name" value="SERINE/THREONINE-PROTEIN KINASE TNNI3K-RELATED"/>
    <property type="match status" value="1"/>
</dbReference>
<dbReference type="Proteomes" id="UP001497453">
    <property type="component" value="Chromosome 1"/>
</dbReference>
<keyword evidence="3" id="KW-1185">Reference proteome</keyword>
<proteinExistence type="predicted"/>
<dbReference type="PANTHER" id="PTHR44329:SF214">
    <property type="entry name" value="PROTEIN KINASE DOMAIN-CONTAINING PROTEIN"/>
    <property type="match status" value="1"/>
</dbReference>
<name>A0ABP1CEP2_9APHY</name>
<dbReference type="Gene3D" id="1.10.510.10">
    <property type="entry name" value="Transferase(Phosphotransferase) domain 1"/>
    <property type="match status" value="1"/>
</dbReference>
<dbReference type="PROSITE" id="PS50011">
    <property type="entry name" value="PROTEIN_KINASE_DOM"/>
    <property type="match status" value="1"/>
</dbReference>
<reference evidence="3" key="1">
    <citation type="submission" date="2024-04" db="EMBL/GenBank/DDBJ databases">
        <authorList>
            <person name="Shaw F."/>
            <person name="Minotto A."/>
        </authorList>
    </citation>
    <scope>NUCLEOTIDE SEQUENCE [LARGE SCALE GENOMIC DNA]</scope>
</reference>
<dbReference type="InterPro" id="IPR051681">
    <property type="entry name" value="Ser/Thr_Kinases-Pseudokinases"/>
</dbReference>
<dbReference type="SUPFAM" id="SSF56112">
    <property type="entry name" value="Protein kinase-like (PK-like)"/>
    <property type="match status" value="1"/>
</dbReference>
<accession>A0ABP1CEP2</accession>
<gene>
    <name evidence="2" type="ORF">GFSPODELE1_LOCUS85</name>
</gene>
<dbReference type="EMBL" id="OZ037944">
    <property type="protein sequence ID" value="CAL1693966.1"/>
    <property type="molecule type" value="Genomic_DNA"/>
</dbReference>
<evidence type="ECO:0000313" key="2">
    <source>
        <dbReference type="EMBL" id="CAL1693966.1"/>
    </source>
</evidence>
<feature type="domain" description="Protein kinase" evidence="1">
    <location>
        <begin position="138"/>
        <end position="507"/>
    </location>
</feature>
<dbReference type="InterPro" id="IPR001245">
    <property type="entry name" value="Ser-Thr/Tyr_kinase_cat_dom"/>
</dbReference>
<evidence type="ECO:0000313" key="3">
    <source>
        <dbReference type="Proteomes" id="UP001497453"/>
    </source>
</evidence>
<dbReference type="Pfam" id="PF07714">
    <property type="entry name" value="PK_Tyr_Ser-Thr"/>
    <property type="match status" value="1"/>
</dbReference>
<dbReference type="InterPro" id="IPR000719">
    <property type="entry name" value="Prot_kinase_dom"/>
</dbReference>